<dbReference type="HOGENOM" id="CLU_096072_3_2_5"/>
<dbReference type="InterPro" id="IPR036390">
    <property type="entry name" value="WH_DNA-bd_sf"/>
</dbReference>
<evidence type="ECO:0000256" key="12">
    <source>
        <dbReference type="PIRSR" id="PIRSR602481-2"/>
    </source>
</evidence>
<keyword evidence="12 13" id="KW-0408">Iron</keyword>
<evidence type="ECO:0000256" key="10">
    <source>
        <dbReference type="ARBA" id="ARBA00023125"/>
    </source>
</evidence>
<keyword evidence="14" id="KW-0808">Transferase</keyword>
<feature type="binding site" evidence="12">
    <location>
        <position position="109"/>
    </location>
    <ligand>
        <name>Fe cation</name>
        <dbReference type="ChEBI" id="CHEBI:24875"/>
    </ligand>
</feature>
<dbReference type="EMBL" id="CP001751">
    <property type="protein sequence ID" value="ADE39398.1"/>
    <property type="molecule type" value="Genomic_DNA"/>
</dbReference>
<keyword evidence="9 13" id="KW-0805">Transcription regulation</keyword>
<dbReference type="Pfam" id="PF01475">
    <property type="entry name" value="FUR"/>
    <property type="match status" value="1"/>
</dbReference>
<keyword evidence="5 13" id="KW-0963">Cytoplasm</keyword>
<organism evidence="14 15">
    <name type="scientific">Puniceispirillum marinum (strain IMCC1322)</name>
    <dbReference type="NCBI Taxonomy" id="488538"/>
    <lineage>
        <taxon>Bacteria</taxon>
        <taxon>Pseudomonadati</taxon>
        <taxon>Pseudomonadota</taxon>
        <taxon>Alphaproteobacteria</taxon>
        <taxon>Candidatus Puniceispirillales</taxon>
        <taxon>Candidatus Puniceispirillaceae</taxon>
        <taxon>Candidatus Puniceispirillum</taxon>
    </lineage>
</organism>
<evidence type="ECO:0000256" key="5">
    <source>
        <dbReference type="ARBA" id="ARBA00022490"/>
    </source>
</evidence>
<dbReference type="AlphaFoldDB" id="D5BT01"/>
<dbReference type="STRING" id="488538.SAR116_1155"/>
<dbReference type="GO" id="GO:0016779">
    <property type="term" value="F:nucleotidyltransferase activity"/>
    <property type="evidence" value="ECO:0007669"/>
    <property type="project" value="UniProtKB-KW"/>
</dbReference>
<evidence type="ECO:0000256" key="6">
    <source>
        <dbReference type="ARBA" id="ARBA00022491"/>
    </source>
</evidence>
<dbReference type="KEGG" id="apb:SAR116_1155"/>
<evidence type="ECO:0000256" key="1">
    <source>
        <dbReference type="ARBA" id="ARBA00004496"/>
    </source>
</evidence>
<dbReference type="InterPro" id="IPR043135">
    <property type="entry name" value="Fur_C"/>
</dbReference>
<dbReference type="eggNOG" id="COG0735">
    <property type="taxonomic scope" value="Bacteria"/>
</dbReference>
<feature type="binding site" evidence="12">
    <location>
        <position position="71"/>
    </location>
    <ligand>
        <name>Fe cation</name>
        <dbReference type="ChEBI" id="CHEBI:24875"/>
    </ligand>
</feature>
<accession>D5BT01</accession>
<reference evidence="14 15" key="1">
    <citation type="journal article" date="2010" name="J. Bacteriol.">
        <title>Complete genome sequence of "Candidatus Puniceispirillum marinum" IMCC1322, a representative of the SAR116 clade in the Alphaproteobacteria.</title>
        <authorList>
            <person name="Oh H.M."/>
            <person name="Kwon K.K."/>
            <person name="Kang I."/>
            <person name="Kang S.G."/>
            <person name="Lee J.H."/>
            <person name="Kim S.J."/>
            <person name="Cho J.C."/>
        </authorList>
    </citation>
    <scope>NUCLEOTIDE SEQUENCE [LARGE SCALE GENOMIC DNA]</scope>
    <source>
        <strain evidence="14 15">IMCC1322</strain>
    </source>
</reference>
<evidence type="ECO:0000256" key="13">
    <source>
        <dbReference type="RuleBase" id="RU364037"/>
    </source>
</evidence>
<evidence type="ECO:0000256" key="2">
    <source>
        <dbReference type="ARBA" id="ARBA00007957"/>
    </source>
</evidence>
<dbReference type="GO" id="GO:0045892">
    <property type="term" value="P:negative regulation of DNA-templated transcription"/>
    <property type="evidence" value="ECO:0007669"/>
    <property type="project" value="TreeGrafter"/>
</dbReference>
<dbReference type="RefSeq" id="WP_013046027.1">
    <property type="nucleotide sequence ID" value="NC_014010.1"/>
</dbReference>
<gene>
    <name evidence="13" type="primary">fur</name>
    <name evidence="14" type="ordered locus">SAR116_1155</name>
</gene>
<dbReference type="GO" id="GO:0008270">
    <property type="term" value="F:zinc ion binding"/>
    <property type="evidence" value="ECO:0007669"/>
    <property type="project" value="TreeGrafter"/>
</dbReference>
<dbReference type="GO" id="GO:0005829">
    <property type="term" value="C:cytosol"/>
    <property type="evidence" value="ECO:0007669"/>
    <property type="project" value="TreeGrafter"/>
</dbReference>
<evidence type="ECO:0000313" key="15">
    <source>
        <dbReference type="Proteomes" id="UP000007460"/>
    </source>
</evidence>
<feature type="binding site" evidence="12">
    <location>
        <position position="92"/>
    </location>
    <ligand>
        <name>Fe cation</name>
        <dbReference type="ChEBI" id="CHEBI:24875"/>
    </ligand>
</feature>
<evidence type="ECO:0000313" key="14">
    <source>
        <dbReference type="EMBL" id="ADE39398.1"/>
    </source>
</evidence>
<comment type="subcellular location">
    <subcellularLocation>
        <location evidence="1 13">Cytoplasm</location>
    </subcellularLocation>
</comment>
<dbReference type="Gene3D" id="1.10.10.10">
    <property type="entry name" value="Winged helix-like DNA-binding domain superfamily/Winged helix DNA-binding domain"/>
    <property type="match status" value="1"/>
</dbReference>
<sequence>MTSQRQIIVGVIEESEDHPDVDQLYRRAVQDDDTISIATVYRTVKLLEEAGVIDRIEFGDGRARYEESGEHHEHLVDVETGDVIEFYHAELEALKEQVAREMGYELVDHRLELFGRKLKS</sequence>
<evidence type="ECO:0000256" key="9">
    <source>
        <dbReference type="ARBA" id="ARBA00023015"/>
    </source>
</evidence>
<dbReference type="Gene3D" id="3.30.1490.190">
    <property type="match status" value="1"/>
</dbReference>
<dbReference type="GO" id="GO:0000976">
    <property type="term" value="F:transcription cis-regulatory region binding"/>
    <property type="evidence" value="ECO:0007669"/>
    <property type="project" value="TreeGrafter"/>
</dbReference>
<keyword evidence="15" id="KW-1185">Reference proteome</keyword>
<dbReference type="PANTHER" id="PTHR33202:SF2">
    <property type="entry name" value="FERRIC UPTAKE REGULATION PROTEIN"/>
    <property type="match status" value="1"/>
</dbReference>
<evidence type="ECO:0000256" key="11">
    <source>
        <dbReference type="ARBA" id="ARBA00023163"/>
    </source>
</evidence>
<keyword evidence="10 13" id="KW-0238">DNA-binding</keyword>
<evidence type="ECO:0000256" key="8">
    <source>
        <dbReference type="ARBA" id="ARBA00022833"/>
    </source>
</evidence>
<comment type="similarity">
    <text evidence="2 13">Belongs to the Fur family.</text>
</comment>
<dbReference type="InterPro" id="IPR002481">
    <property type="entry name" value="FUR"/>
</dbReference>
<evidence type="ECO:0000256" key="3">
    <source>
        <dbReference type="ARBA" id="ARBA00011738"/>
    </source>
</evidence>
<keyword evidence="7 12" id="KW-0479">Metal-binding</keyword>
<protein>
    <recommendedName>
        <fullName evidence="4 13">Ferric uptake regulation protein</fullName>
    </recommendedName>
</protein>
<proteinExistence type="inferred from homology"/>
<dbReference type="SUPFAM" id="SSF46785">
    <property type="entry name" value="Winged helix' DNA-binding domain"/>
    <property type="match status" value="1"/>
</dbReference>
<dbReference type="InterPro" id="IPR036388">
    <property type="entry name" value="WH-like_DNA-bd_sf"/>
</dbReference>
<dbReference type="PANTHER" id="PTHR33202">
    <property type="entry name" value="ZINC UPTAKE REGULATION PROTEIN"/>
    <property type="match status" value="1"/>
</dbReference>
<keyword evidence="8 13" id="KW-0862">Zinc</keyword>
<dbReference type="CDD" id="cd07153">
    <property type="entry name" value="Fur_like"/>
    <property type="match status" value="1"/>
</dbReference>
<dbReference type="Proteomes" id="UP000007460">
    <property type="component" value="Chromosome"/>
</dbReference>
<comment type="cofactor">
    <cofactor evidence="12">
        <name>Mn(2+)</name>
        <dbReference type="ChEBI" id="CHEBI:29035"/>
    </cofactor>
    <cofactor evidence="12">
        <name>Fe(2+)</name>
        <dbReference type="ChEBI" id="CHEBI:29033"/>
    </cofactor>
    <text evidence="12">Binds 1 Mn(2+) or Fe(2+) ion per subunit.</text>
</comment>
<name>D5BT01_PUNMI</name>
<dbReference type="GO" id="GO:0003700">
    <property type="term" value="F:DNA-binding transcription factor activity"/>
    <property type="evidence" value="ECO:0007669"/>
    <property type="project" value="UniProtKB-UniRule"/>
</dbReference>
<evidence type="ECO:0000256" key="7">
    <source>
        <dbReference type="ARBA" id="ARBA00022723"/>
    </source>
</evidence>
<keyword evidence="14" id="KW-0548">Nucleotidyltransferase</keyword>
<keyword evidence="11 13" id="KW-0804">Transcription</keyword>
<evidence type="ECO:0000256" key="4">
    <source>
        <dbReference type="ARBA" id="ARBA00020910"/>
    </source>
</evidence>
<dbReference type="GO" id="GO:1900376">
    <property type="term" value="P:regulation of secondary metabolite biosynthetic process"/>
    <property type="evidence" value="ECO:0007669"/>
    <property type="project" value="TreeGrafter"/>
</dbReference>
<comment type="subunit">
    <text evidence="3 13">Homodimer.</text>
</comment>
<keyword evidence="6 13" id="KW-0678">Repressor</keyword>